<protein>
    <recommendedName>
        <fullName evidence="2">UspA domain-containing protein</fullName>
    </recommendedName>
</protein>
<sequence length="277" mass="29927">MKAILVPVEQYGFMRSVLDAALLMAGRFGSHIEGLALGPDIPDIVAFDVPVGWTLLSEKEQRELIERSRQLFEEFMASCAVPREGKGPNDPSCSWVGPRLFGDSSIGSFGRVFDLIVLGRPGSQDEPPRQSALEAALFEGGRPVLIVPPRLPATIGETVVIAWNASTETARSVALGMPILERAERVIVLTLDGWNMDGPSGAELALRLSRGGVRAEAVTRRLNTRNPGEAILEEAAGFRADLLVKGAYTQSRLRQMIFGGATSYILAHAELPVLMAH</sequence>
<name>A0A1B2EHS3_9HYPH</name>
<accession>A0A1B2EHS3</accession>
<dbReference type="Gene3D" id="3.40.50.12370">
    <property type="match status" value="1"/>
</dbReference>
<dbReference type="KEGG" id="moc:BB934_16015"/>
<comment type="similarity">
    <text evidence="1">Belongs to the universal stress protein A family.</text>
</comment>
<dbReference type="PRINTS" id="PR01438">
    <property type="entry name" value="UNVRSLSTRESS"/>
</dbReference>
<reference evidence="3" key="1">
    <citation type="submission" date="2016-07" db="EMBL/GenBank/DDBJ databases">
        <title>Microvirga ossetica sp. nov. a new species of rhizobia isolated from root nodules of the legume species Vicia alpestris Steven originated from North Ossetia region in the Caucasus.</title>
        <authorList>
            <person name="Safronova V.I."/>
            <person name="Kuznetsova I.G."/>
            <person name="Sazanova A.L."/>
            <person name="Belimov A."/>
            <person name="Andronov E."/>
            <person name="Osledkin Y.S."/>
            <person name="Onishchuk O.P."/>
            <person name="Kurchak O.N."/>
            <person name="Shaposhnikov A.I."/>
            <person name="Willems A."/>
            <person name="Tikhonovich I.A."/>
        </authorList>
    </citation>
    <scope>NUCLEOTIDE SEQUENCE [LARGE SCALE GENOMIC DNA]</scope>
    <source>
        <strain evidence="3">V5/3M</strain>
    </source>
</reference>
<dbReference type="CDD" id="cd00293">
    <property type="entry name" value="USP-like"/>
    <property type="match status" value="1"/>
</dbReference>
<gene>
    <name evidence="3" type="ORF">BB934_16015</name>
</gene>
<dbReference type="AlphaFoldDB" id="A0A1B2EHS3"/>
<dbReference type="InterPro" id="IPR006016">
    <property type="entry name" value="UspA"/>
</dbReference>
<evidence type="ECO:0000256" key="1">
    <source>
        <dbReference type="ARBA" id="ARBA00008791"/>
    </source>
</evidence>
<dbReference type="InterPro" id="IPR006015">
    <property type="entry name" value="Universal_stress_UspA"/>
</dbReference>
<dbReference type="SUPFAM" id="SSF52402">
    <property type="entry name" value="Adenine nucleotide alpha hydrolases-like"/>
    <property type="match status" value="2"/>
</dbReference>
<dbReference type="Pfam" id="PF00582">
    <property type="entry name" value="Usp"/>
    <property type="match status" value="1"/>
</dbReference>
<dbReference type="EMBL" id="CP016616">
    <property type="protein sequence ID" value="ANY79545.1"/>
    <property type="molecule type" value="Genomic_DNA"/>
</dbReference>
<evidence type="ECO:0000259" key="2">
    <source>
        <dbReference type="Pfam" id="PF00582"/>
    </source>
</evidence>
<dbReference type="OrthoDB" id="9804721at2"/>
<proteinExistence type="inferred from homology"/>
<dbReference type="RefSeq" id="WP_099510559.1">
    <property type="nucleotide sequence ID" value="NZ_CP016616.1"/>
</dbReference>
<evidence type="ECO:0000313" key="3">
    <source>
        <dbReference type="EMBL" id="ANY79545.1"/>
    </source>
</evidence>
<feature type="domain" description="UspA" evidence="2">
    <location>
        <begin position="214"/>
        <end position="276"/>
    </location>
</feature>
<organism evidence="3">
    <name type="scientific">Microvirga ossetica</name>
    <dbReference type="NCBI Taxonomy" id="1882682"/>
    <lineage>
        <taxon>Bacteria</taxon>
        <taxon>Pseudomonadati</taxon>
        <taxon>Pseudomonadota</taxon>
        <taxon>Alphaproteobacteria</taxon>
        <taxon>Hyphomicrobiales</taxon>
        <taxon>Methylobacteriaceae</taxon>
        <taxon>Microvirga</taxon>
    </lineage>
</organism>